<dbReference type="AlphaFoldDB" id="A0A4S8M2T9"/>
<organism evidence="2 3">
    <name type="scientific">Dendrothele bispora (strain CBS 962.96)</name>
    <dbReference type="NCBI Taxonomy" id="1314807"/>
    <lineage>
        <taxon>Eukaryota</taxon>
        <taxon>Fungi</taxon>
        <taxon>Dikarya</taxon>
        <taxon>Basidiomycota</taxon>
        <taxon>Agaricomycotina</taxon>
        <taxon>Agaricomycetes</taxon>
        <taxon>Agaricomycetidae</taxon>
        <taxon>Agaricales</taxon>
        <taxon>Agaricales incertae sedis</taxon>
        <taxon>Dendrothele</taxon>
    </lineage>
</organism>
<dbReference type="Proteomes" id="UP000297245">
    <property type="component" value="Unassembled WGS sequence"/>
</dbReference>
<feature type="signal peptide" evidence="1">
    <location>
        <begin position="1"/>
        <end position="25"/>
    </location>
</feature>
<evidence type="ECO:0000313" key="3">
    <source>
        <dbReference type="Proteomes" id="UP000297245"/>
    </source>
</evidence>
<protein>
    <submittedName>
        <fullName evidence="2">Uncharacterized protein</fullName>
    </submittedName>
</protein>
<proteinExistence type="predicted"/>
<feature type="chain" id="PRO_5020216033" evidence="1">
    <location>
        <begin position="26"/>
        <end position="422"/>
    </location>
</feature>
<reference evidence="2 3" key="1">
    <citation type="journal article" date="2019" name="Nat. Ecol. Evol.">
        <title>Megaphylogeny resolves global patterns of mushroom evolution.</title>
        <authorList>
            <person name="Varga T."/>
            <person name="Krizsan K."/>
            <person name="Foldi C."/>
            <person name="Dima B."/>
            <person name="Sanchez-Garcia M."/>
            <person name="Sanchez-Ramirez S."/>
            <person name="Szollosi G.J."/>
            <person name="Szarkandi J.G."/>
            <person name="Papp V."/>
            <person name="Albert L."/>
            <person name="Andreopoulos W."/>
            <person name="Angelini C."/>
            <person name="Antonin V."/>
            <person name="Barry K.W."/>
            <person name="Bougher N.L."/>
            <person name="Buchanan P."/>
            <person name="Buyck B."/>
            <person name="Bense V."/>
            <person name="Catcheside P."/>
            <person name="Chovatia M."/>
            <person name="Cooper J."/>
            <person name="Damon W."/>
            <person name="Desjardin D."/>
            <person name="Finy P."/>
            <person name="Geml J."/>
            <person name="Haridas S."/>
            <person name="Hughes K."/>
            <person name="Justo A."/>
            <person name="Karasinski D."/>
            <person name="Kautmanova I."/>
            <person name="Kiss B."/>
            <person name="Kocsube S."/>
            <person name="Kotiranta H."/>
            <person name="LaButti K.M."/>
            <person name="Lechner B.E."/>
            <person name="Liimatainen K."/>
            <person name="Lipzen A."/>
            <person name="Lukacs Z."/>
            <person name="Mihaltcheva S."/>
            <person name="Morgado L.N."/>
            <person name="Niskanen T."/>
            <person name="Noordeloos M.E."/>
            <person name="Ohm R.A."/>
            <person name="Ortiz-Santana B."/>
            <person name="Ovrebo C."/>
            <person name="Racz N."/>
            <person name="Riley R."/>
            <person name="Savchenko A."/>
            <person name="Shiryaev A."/>
            <person name="Soop K."/>
            <person name="Spirin V."/>
            <person name="Szebenyi C."/>
            <person name="Tomsovsky M."/>
            <person name="Tulloss R.E."/>
            <person name="Uehling J."/>
            <person name="Grigoriev I.V."/>
            <person name="Vagvolgyi C."/>
            <person name="Papp T."/>
            <person name="Martin F.M."/>
            <person name="Miettinen O."/>
            <person name="Hibbett D.S."/>
            <person name="Nagy L.G."/>
        </authorList>
    </citation>
    <scope>NUCLEOTIDE SEQUENCE [LARGE SCALE GENOMIC DNA]</scope>
    <source>
        <strain evidence="2 3">CBS 962.96</strain>
    </source>
</reference>
<keyword evidence="1" id="KW-0732">Signal</keyword>
<sequence length="422" mass="47372">MIHLPSLFRAPQLPLLLLLLLLLSSSPPPPPALLLLPRDQDQYKSQCKIPITSVLLGGLTDDHLSGGLYRFILLNGVVNGEPAPNGELVERRAAAESRVEAFKARSSVIVDHLHNDNASGLHWLEMWGRTGTRVRQGLWRVEHPWDDTPGRDTRLDNLSPEEWAKIQLSLVQYDRYEDRDGTFIERDPSFSGPMVAKLLFAAHVQWDEHHSRLREIRMGIARLKAVLQSLQQDEVAAMSRLHELECHIYCLERLEQCAFFLVRSALNVKPLTTDNYICTLNLNPPTAHQRLPLSAAMLALSISLPFDILHPIVENADRPTVRNLYLTSRQAHHIHKPVKWTLNMKLLPTTSSQGGRQVLPVLSPAMILSLLWLASLIVVSVGISVVNPLDEQLPLIARVGEYYNWSISPVTFSANLDASLPA</sequence>
<dbReference type="EMBL" id="ML179177">
    <property type="protein sequence ID" value="THU96427.1"/>
    <property type="molecule type" value="Genomic_DNA"/>
</dbReference>
<gene>
    <name evidence="2" type="ORF">K435DRAFT_892592</name>
</gene>
<accession>A0A4S8M2T9</accession>
<evidence type="ECO:0000313" key="2">
    <source>
        <dbReference type="EMBL" id="THU96427.1"/>
    </source>
</evidence>
<keyword evidence="3" id="KW-1185">Reference proteome</keyword>
<evidence type="ECO:0000256" key="1">
    <source>
        <dbReference type="SAM" id="SignalP"/>
    </source>
</evidence>
<name>A0A4S8M2T9_DENBC</name>